<dbReference type="EMBL" id="JAUEPU010000017">
    <property type="protein sequence ID" value="KAK0495506.1"/>
    <property type="molecule type" value="Genomic_DNA"/>
</dbReference>
<proteinExistence type="predicted"/>
<evidence type="ECO:0000313" key="2">
    <source>
        <dbReference type="Proteomes" id="UP001175228"/>
    </source>
</evidence>
<sequence>MYNFAPAILPVTVAFAFAPTDNTISLVVDGISYTYTLTGIVYYADHHFTARFIDSKRNVWFNDGMVQGRHAMMEGTSDIIAFETDRYNRKPDTYIYTRHDTAHIGPHE</sequence>
<gene>
    <name evidence="1" type="ORF">EDD18DRAFT_1106139</name>
</gene>
<comment type="caution">
    <text evidence="1">The sequence shown here is derived from an EMBL/GenBank/DDBJ whole genome shotgun (WGS) entry which is preliminary data.</text>
</comment>
<evidence type="ECO:0000313" key="1">
    <source>
        <dbReference type="EMBL" id="KAK0495506.1"/>
    </source>
</evidence>
<accession>A0AA39TN42</accession>
<reference evidence="1" key="1">
    <citation type="submission" date="2023-06" db="EMBL/GenBank/DDBJ databases">
        <authorList>
            <consortium name="Lawrence Berkeley National Laboratory"/>
            <person name="Ahrendt S."/>
            <person name="Sahu N."/>
            <person name="Indic B."/>
            <person name="Wong-Bajracharya J."/>
            <person name="Merenyi Z."/>
            <person name="Ke H.-M."/>
            <person name="Monk M."/>
            <person name="Kocsube S."/>
            <person name="Drula E."/>
            <person name="Lipzen A."/>
            <person name="Balint B."/>
            <person name="Henrissat B."/>
            <person name="Andreopoulos B."/>
            <person name="Martin F.M."/>
            <person name="Harder C.B."/>
            <person name="Rigling D."/>
            <person name="Ford K.L."/>
            <person name="Foster G.D."/>
            <person name="Pangilinan J."/>
            <person name="Papanicolaou A."/>
            <person name="Barry K."/>
            <person name="LaButti K."/>
            <person name="Viragh M."/>
            <person name="Koriabine M."/>
            <person name="Yan M."/>
            <person name="Riley R."/>
            <person name="Champramary S."/>
            <person name="Plett K.L."/>
            <person name="Tsai I.J."/>
            <person name="Slot J."/>
            <person name="Sipos G."/>
            <person name="Plett J."/>
            <person name="Nagy L.G."/>
            <person name="Grigoriev I.V."/>
        </authorList>
    </citation>
    <scope>NUCLEOTIDE SEQUENCE</scope>
    <source>
        <strain evidence="1">HWK02</strain>
    </source>
</reference>
<dbReference type="AlphaFoldDB" id="A0AA39TN42"/>
<keyword evidence="2" id="KW-1185">Reference proteome</keyword>
<organism evidence="1 2">
    <name type="scientific">Armillaria luteobubalina</name>
    <dbReference type="NCBI Taxonomy" id="153913"/>
    <lineage>
        <taxon>Eukaryota</taxon>
        <taxon>Fungi</taxon>
        <taxon>Dikarya</taxon>
        <taxon>Basidiomycota</taxon>
        <taxon>Agaricomycotina</taxon>
        <taxon>Agaricomycetes</taxon>
        <taxon>Agaricomycetidae</taxon>
        <taxon>Agaricales</taxon>
        <taxon>Marasmiineae</taxon>
        <taxon>Physalacriaceae</taxon>
        <taxon>Armillaria</taxon>
    </lineage>
</organism>
<name>A0AA39TN42_9AGAR</name>
<protein>
    <submittedName>
        <fullName evidence="1">Uncharacterized protein</fullName>
    </submittedName>
</protein>
<dbReference type="Proteomes" id="UP001175228">
    <property type="component" value="Unassembled WGS sequence"/>
</dbReference>